<dbReference type="GO" id="GO:0012505">
    <property type="term" value="C:endomembrane system"/>
    <property type="evidence" value="ECO:0007669"/>
    <property type="project" value="UniProtKB-SubCell"/>
</dbReference>
<dbReference type="RefSeq" id="XP_068352711.1">
    <property type="nucleotide sequence ID" value="XM_068509376.1"/>
</dbReference>
<comment type="catalytic activity">
    <reaction evidence="1">
        <text>S-ubiquitinyl-[E2 ubiquitin-conjugating enzyme]-L-cysteine + [acceptor protein]-L-lysine = [E2 ubiquitin-conjugating enzyme]-L-cysteine + N(6)-ubiquitinyl-[acceptor protein]-L-lysine.</text>
        <dbReference type="EC" id="2.3.2.27"/>
    </reaction>
</comment>
<evidence type="ECO:0000256" key="8">
    <source>
        <dbReference type="ARBA" id="ARBA00022729"/>
    </source>
</evidence>
<evidence type="ECO:0000256" key="12">
    <source>
        <dbReference type="ARBA" id="ARBA00022989"/>
    </source>
</evidence>
<dbReference type="GO" id="GO:0061630">
    <property type="term" value="F:ubiquitin protein ligase activity"/>
    <property type="evidence" value="ECO:0007669"/>
    <property type="project" value="UniProtKB-EC"/>
</dbReference>
<gene>
    <name evidence="17" type="ORF">TRFO_33942</name>
</gene>
<reference evidence="17" key="1">
    <citation type="submission" date="2016-10" db="EMBL/GenBank/DDBJ databases">
        <authorList>
            <person name="Benchimol M."/>
            <person name="Almeida L.G."/>
            <person name="Vasconcelos A.T."/>
            <person name="Perreira-Neves A."/>
            <person name="Rosa I.A."/>
            <person name="Tasca T."/>
            <person name="Bogo M.R."/>
            <person name="de Souza W."/>
        </authorList>
    </citation>
    <scope>NUCLEOTIDE SEQUENCE [LARGE SCALE GENOMIC DNA]</scope>
    <source>
        <strain evidence="17">K</strain>
    </source>
</reference>
<dbReference type="InterPro" id="IPR001841">
    <property type="entry name" value="Znf_RING"/>
</dbReference>
<evidence type="ECO:0000256" key="3">
    <source>
        <dbReference type="ARBA" id="ARBA00004906"/>
    </source>
</evidence>
<dbReference type="GO" id="GO:0043161">
    <property type="term" value="P:proteasome-mediated ubiquitin-dependent protein catabolic process"/>
    <property type="evidence" value="ECO:0007669"/>
    <property type="project" value="TreeGrafter"/>
</dbReference>
<dbReference type="EC" id="2.3.2.27" evidence="4"/>
<keyword evidence="10" id="KW-0833">Ubl conjugation pathway</keyword>
<evidence type="ECO:0000256" key="5">
    <source>
        <dbReference type="ARBA" id="ARBA00022679"/>
    </source>
</evidence>
<feature type="transmembrane region" description="Helical" evidence="15">
    <location>
        <begin position="252"/>
        <end position="270"/>
    </location>
</feature>
<dbReference type="InterPro" id="IPR021319">
    <property type="entry name" value="DUF2921"/>
</dbReference>
<evidence type="ECO:0000256" key="6">
    <source>
        <dbReference type="ARBA" id="ARBA00022692"/>
    </source>
</evidence>
<feature type="transmembrane region" description="Helical" evidence="15">
    <location>
        <begin position="290"/>
        <end position="309"/>
    </location>
</feature>
<evidence type="ECO:0000256" key="7">
    <source>
        <dbReference type="ARBA" id="ARBA00022723"/>
    </source>
</evidence>
<evidence type="ECO:0000313" key="17">
    <source>
        <dbReference type="EMBL" id="OHS99574.1"/>
    </source>
</evidence>
<comment type="subcellular location">
    <subcellularLocation>
        <location evidence="2">Endomembrane system</location>
        <topology evidence="2">Multi-pass membrane protein</topology>
    </subcellularLocation>
</comment>
<keyword evidence="7" id="KW-0479">Metal-binding</keyword>
<dbReference type="PANTHER" id="PTHR22763">
    <property type="entry name" value="RING ZINC FINGER PROTEIN"/>
    <property type="match status" value="1"/>
</dbReference>
<keyword evidence="12 15" id="KW-1133">Transmembrane helix</keyword>
<dbReference type="SMART" id="SM00744">
    <property type="entry name" value="RINGv"/>
    <property type="match status" value="1"/>
</dbReference>
<dbReference type="EMBL" id="MLAK01000998">
    <property type="protein sequence ID" value="OHS99574.1"/>
    <property type="molecule type" value="Genomic_DNA"/>
</dbReference>
<evidence type="ECO:0000256" key="1">
    <source>
        <dbReference type="ARBA" id="ARBA00000900"/>
    </source>
</evidence>
<keyword evidence="11" id="KW-0862">Zinc</keyword>
<dbReference type="AlphaFoldDB" id="A0A1J4JKB4"/>
<keyword evidence="13 15" id="KW-0472">Membrane</keyword>
<keyword evidence="6 15" id="KW-0812">Transmembrane</keyword>
<dbReference type="InterPro" id="IPR011016">
    <property type="entry name" value="Znf_RING-CH"/>
</dbReference>
<dbReference type="SMART" id="SM00184">
    <property type="entry name" value="RING"/>
    <property type="match status" value="1"/>
</dbReference>
<feature type="transmembrane region" description="Helical" evidence="15">
    <location>
        <begin position="321"/>
        <end position="337"/>
    </location>
</feature>
<dbReference type="OrthoDB" id="8062037at2759"/>
<dbReference type="Pfam" id="PF11145">
    <property type="entry name" value="DUF2921"/>
    <property type="match status" value="1"/>
</dbReference>
<feature type="transmembrane region" description="Helical" evidence="15">
    <location>
        <begin position="192"/>
        <end position="211"/>
    </location>
</feature>
<evidence type="ECO:0000256" key="10">
    <source>
        <dbReference type="ARBA" id="ARBA00022786"/>
    </source>
</evidence>
<dbReference type="PROSITE" id="PS50089">
    <property type="entry name" value="ZF_RING_2"/>
    <property type="match status" value="1"/>
</dbReference>
<evidence type="ECO:0000256" key="9">
    <source>
        <dbReference type="ARBA" id="ARBA00022771"/>
    </source>
</evidence>
<evidence type="ECO:0000313" key="18">
    <source>
        <dbReference type="Proteomes" id="UP000179807"/>
    </source>
</evidence>
<evidence type="ECO:0000256" key="13">
    <source>
        <dbReference type="ARBA" id="ARBA00023136"/>
    </source>
</evidence>
<feature type="transmembrane region" description="Helical" evidence="15">
    <location>
        <begin position="349"/>
        <end position="369"/>
    </location>
</feature>
<keyword evidence="8" id="KW-0732">Signal</keyword>
<dbReference type="Gene3D" id="3.30.40.10">
    <property type="entry name" value="Zinc/RING finger domain, C3HC4 (zinc finger)"/>
    <property type="match status" value="1"/>
</dbReference>
<proteinExistence type="predicted"/>
<dbReference type="GeneID" id="94844080"/>
<dbReference type="InterPro" id="IPR013083">
    <property type="entry name" value="Znf_RING/FYVE/PHD"/>
</dbReference>
<name>A0A1J4JKB4_9EUKA</name>
<dbReference type="InterPro" id="IPR050731">
    <property type="entry name" value="HRD1_E3_ubiq-ligases"/>
</dbReference>
<keyword evidence="18" id="KW-1185">Reference proteome</keyword>
<accession>A0A1J4JKB4</accession>
<sequence length="494" mass="57855">MLLFLVCYFNFPDYPVLYRGNYSVYKAQKYQHPIVEKMQFKFIIRANRSICPQCSELSFQLNDTQFIKTTNLKGIFSSDNSSFFFFGIQGKDQQLLNVYKMIGDAMSKHNLTEPYNQQLIREEIMNNSKMSIFRVYCVVFNITTQKQDISAFLSDHVAKGHIFSNGKDTDLDMNFTAFQFNEFRFISEGKIFGLYLSIGVFISFIAWNHLFREFRSHVQLSHLSVHSFVLHLAFDYNYGLFLYKISNYSQHLYSLFTILAMIIIVMFFTIESYQLRDIWIASLTDIDEDLYHDVFIDFFLEITIALFIYSTAFDYLFESPYICIILLYSFFIPQIFHSLQDSSRKTNDIFFNISISIVRLLPIFYFSCYKSNIFETYSPSVAIFAIIYVSIQNIIIIIQNIFGGNFFVPKSMRPVPYNYFEARVDPGTECPICLSQIEAGEDTMVTPCRHCFHQGCLERWMEEKLVCPVCRTRLPVVEMGEQSNARLEDGDTLL</sequence>
<evidence type="ECO:0000256" key="14">
    <source>
        <dbReference type="PROSITE-ProRule" id="PRU00175"/>
    </source>
</evidence>
<comment type="caution">
    <text evidence="17">The sequence shown here is derived from an EMBL/GenBank/DDBJ whole genome shotgun (WGS) entry which is preliminary data.</text>
</comment>
<evidence type="ECO:0000256" key="11">
    <source>
        <dbReference type="ARBA" id="ARBA00022833"/>
    </source>
</evidence>
<dbReference type="GO" id="GO:0008270">
    <property type="term" value="F:zinc ion binding"/>
    <property type="evidence" value="ECO:0007669"/>
    <property type="project" value="UniProtKB-KW"/>
</dbReference>
<dbReference type="SUPFAM" id="SSF57850">
    <property type="entry name" value="RING/U-box"/>
    <property type="match status" value="1"/>
</dbReference>
<dbReference type="VEuPathDB" id="TrichDB:TRFO_33942"/>
<keyword evidence="9 14" id="KW-0863">Zinc-finger</keyword>
<dbReference type="Pfam" id="PF13639">
    <property type="entry name" value="zf-RING_2"/>
    <property type="match status" value="1"/>
</dbReference>
<comment type="pathway">
    <text evidence="3">Protein modification; protein ubiquitination.</text>
</comment>
<evidence type="ECO:0000256" key="2">
    <source>
        <dbReference type="ARBA" id="ARBA00004127"/>
    </source>
</evidence>
<feature type="domain" description="RING-type" evidence="16">
    <location>
        <begin position="430"/>
        <end position="471"/>
    </location>
</feature>
<evidence type="ECO:0000256" key="4">
    <source>
        <dbReference type="ARBA" id="ARBA00012483"/>
    </source>
</evidence>
<keyword evidence="5" id="KW-0808">Transferase</keyword>
<dbReference type="PANTHER" id="PTHR22763:SF162">
    <property type="entry name" value="TRANSMEMBRANE E3 UBIQUITIN-PROTEIN LIGASE 1"/>
    <property type="match status" value="1"/>
</dbReference>
<evidence type="ECO:0000256" key="15">
    <source>
        <dbReference type="SAM" id="Phobius"/>
    </source>
</evidence>
<protein>
    <recommendedName>
        <fullName evidence="4">RING-type E3 ubiquitin transferase</fullName>
        <ecNumber evidence="4">2.3.2.27</ecNumber>
    </recommendedName>
</protein>
<feature type="transmembrane region" description="Helical" evidence="15">
    <location>
        <begin position="381"/>
        <end position="402"/>
    </location>
</feature>
<organism evidence="17 18">
    <name type="scientific">Tritrichomonas foetus</name>
    <dbReference type="NCBI Taxonomy" id="1144522"/>
    <lineage>
        <taxon>Eukaryota</taxon>
        <taxon>Metamonada</taxon>
        <taxon>Parabasalia</taxon>
        <taxon>Tritrichomonadida</taxon>
        <taxon>Tritrichomonadidae</taxon>
        <taxon>Tritrichomonas</taxon>
    </lineage>
</organism>
<dbReference type="Proteomes" id="UP000179807">
    <property type="component" value="Unassembled WGS sequence"/>
</dbReference>
<evidence type="ECO:0000259" key="16">
    <source>
        <dbReference type="PROSITE" id="PS50089"/>
    </source>
</evidence>